<feature type="domain" description="AGC-kinase C-terminal" evidence="15">
    <location>
        <begin position="1260"/>
        <end position="1338"/>
    </location>
</feature>
<comment type="caution">
    <text evidence="16">The sequence shown here is derived from an EMBL/GenBank/DDBJ whole genome shotgun (WGS) entry which is preliminary data.</text>
</comment>
<feature type="compositionally biased region" description="Basic and acidic residues" evidence="11">
    <location>
        <begin position="735"/>
        <end position="746"/>
    </location>
</feature>
<dbReference type="InterPro" id="IPR011009">
    <property type="entry name" value="Kinase-like_dom_sf"/>
</dbReference>
<keyword evidence="9" id="KW-0597">Phosphoprotein</keyword>
<dbReference type="InterPro" id="IPR017441">
    <property type="entry name" value="Protein_kinase_ATP_BS"/>
</dbReference>
<dbReference type="InterPro" id="IPR008271">
    <property type="entry name" value="Ser/Thr_kinase_AS"/>
</dbReference>
<dbReference type="SMART" id="SM00448">
    <property type="entry name" value="REC"/>
    <property type="match status" value="1"/>
</dbReference>
<keyword evidence="5" id="KW-0418">Kinase</keyword>
<dbReference type="SMART" id="SM00220">
    <property type="entry name" value="S_TKc"/>
    <property type="match status" value="1"/>
</dbReference>
<feature type="domain" description="Response regulatory" evidence="14">
    <location>
        <begin position="503"/>
        <end position="620"/>
    </location>
</feature>
<dbReference type="EMBL" id="JBGBPQ010000033">
    <property type="protein sequence ID" value="KAL1495139.1"/>
    <property type="molecule type" value="Genomic_DNA"/>
</dbReference>
<evidence type="ECO:0000256" key="8">
    <source>
        <dbReference type="ARBA" id="ARBA00048679"/>
    </source>
</evidence>
<evidence type="ECO:0000256" key="3">
    <source>
        <dbReference type="ARBA" id="ARBA00022679"/>
    </source>
</evidence>
<accession>A0AB34IC31</accession>
<dbReference type="InterPro" id="IPR011006">
    <property type="entry name" value="CheY-like_superfamily"/>
</dbReference>
<dbReference type="CDD" id="cd00156">
    <property type="entry name" value="REC"/>
    <property type="match status" value="1"/>
</dbReference>
<evidence type="ECO:0000259" key="13">
    <source>
        <dbReference type="PROSITE" id="PS50011"/>
    </source>
</evidence>
<feature type="region of interest" description="Disordered" evidence="11">
    <location>
        <begin position="467"/>
        <end position="492"/>
    </location>
</feature>
<evidence type="ECO:0000256" key="10">
    <source>
        <dbReference type="PROSITE-ProRule" id="PRU10141"/>
    </source>
</evidence>
<evidence type="ECO:0000256" key="5">
    <source>
        <dbReference type="ARBA" id="ARBA00022777"/>
    </source>
</evidence>
<dbReference type="PROSITE" id="PS50011">
    <property type="entry name" value="PROTEIN_KINASE_DOM"/>
    <property type="match status" value="1"/>
</dbReference>
<keyword evidence="17" id="KW-1185">Reference proteome</keyword>
<dbReference type="Pfam" id="PF00069">
    <property type="entry name" value="Pkinase"/>
    <property type="match status" value="1"/>
</dbReference>
<evidence type="ECO:0000256" key="11">
    <source>
        <dbReference type="SAM" id="MobiDB-lite"/>
    </source>
</evidence>
<feature type="compositionally biased region" description="Polar residues" evidence="11">
    <location>
        <begin position="719"/>
        <end position="734"/>
    </location>
</feature>
<name>A0AB34IC31_PRYPA</name>
<feature type="binding site" evidence="10">
    <location>
        <position position="1042"/>
    </location>
    <ligand>
        <name>ATP</name>
        <dbReference type="ChEBI" id="CHEBI:30616"/>
    </ligand>
</feature>
<organism evidence="16 17">
    <name type="scientific">Prymnesium parvum</name>
    <name type="common">Toxic golden alga</name>
    <dbReference type="NCBI Taxonomy" id="97485"/>
    <lineage>
        <taxon>Eukaryota</taxon>
        <taxon>Haptista</taxon>
        <taxon>Haptophyta</taxon>
        <taxon>Prymnesiophyceae</taxon>
        <taxon>Prymnesiales</taxon>
        <taxon>Prymnesiaceae</taxon>
        <taxon>Prymnesium</taxon>
    </lineage>
</organism>
<dbReference type="PROSITE" id="PS51285">
    <property type="entry name" value="AGC_KINASE_CTER"/>
    <property type="match status" value="1"/>
</dbReference>
<keyword evidence="6 10" id="KW-0067">ATP-binding</keyword>
<feature type="chain" id="PRO_5044276620" description="non-specific serine/threonine protein kinase" evidence="12">
    <location>
        <begin position="21"/>
        <end position="1338"/>
    </location>
</feature>
<evidence type="ECO:0000256" key="2">
    <source>
        <dbReference type="ARBA" id="ARBA00022527"/>
    </source>
</evidence>
<feature type="signal peptide" evidence="12">
    <location>
        <begin position="1"/>
        <end position="20"/>
    </location>
</feature>
<dbReference type="PROSITE" id="PS50110">
    <property type="entry name" value="RESPONSE_REGULATORY"/>
    <property type="match status" value="1"/>
</dbReference>
<dbReference type="Gene3D" id="3.30.200.20">
    <property type="entry name" value="Phosphorylase Kinase, domain 1"/>
    <property type="match status" value="1"/>
</dbReference>
<keyword evidence="3" id="KW-0808">Transferase</keyword>
<feature type="domain" description="Protein kinase" evidence="13">
    <location>
        <begin position="1013"/>
        <end position="1259"/>
    </location>
</feature>
<dbReference type="GO" id="GO:0000160">
    <property type="term" value="P:phosphorelay signal transduction system"/>
    <property type="evidence" value="ECO:0007669"/>
    <property type="project" value="InterPro"/>
</dbReference>
<dbReference type="PANTHER" id="PTHR24356">
    <property type="entry name" value="SERINE/THREONINE-PROTEIN KINASE"/>
    <property type="match status" value="1"/>
</dbReference>
<proteinExistence type="predicted"/>
<dbReference type="GO" id="GO:0005524">
    <property type="term" value="F:ATP binding"/>
    <property type="evidence" value="ECO:0007669"/>
    <property type="project" value="UniProtKB-UniRule"/>
</dbReference>
<feature type="compositionally biased region" description="Low complexity" evidence="11">
    <location>
        <begin position="751"/>
        <end position="773"/>
    </location>
</feature>
<dbReference type="EC" id="2.7.11.1" evidence="1"/>
<gene>
    <name evidence="16" type="ORF">AB1Y20_017005</name>
</gene>
<dbReference type="PROSITE" id="PS00107">
    <property type="entry name" value="PROTEIN_KINASE_ATP"/>
    <property type="match status" value="1"/>
</dbReference>
<dbReference type="PANTHER" id="PTHR24356:SF1">
    <property type="entry name" value="SERINE_THREONINE-PROTEIN KINASE GREATWALL"/>
    <property type="match status" value="1"/>
</dbReference>
<dbReference type="Gene3D" id="1.10.510.10">
    <property type="entry name" value="Transferase(Phosphotransferase) domain 1"/>
    <property type="match status" value="1"/>
</dbReference>
<dbReference type="PROSITE" id="PS00108">
    <property type="entry name" value="PROTEIN_KINASE_ST"/>
    <property type="match status" value="1"/>
</dbReference>
<feature type="region of interest" description="Disordered" evidence="11">
    <location>
        <begin position="1298"/>
        <end position="1326"/>
    </location>
</feature>
<comment type="catalytic activity">
    <reaction evidence="8">
        <text>L-seryl-[protein] + ATP = O-phospho-L-seryl-[protein] + ADP + H(+)</text>
        <dbReference type="Rhea" id="RHEA:17989"/>
        <dbReference type="Rhea" id="RHEA-COMP:9863"/>
        <dbReference type="Rhea" id="RHEA-COMP:11604"/>
        <dbReference type="ChEBI" id="CHEBI:15378"/>
        <dbReference type="ChEBI" id="CHEBI:29999"/>
        <dbReference type="ChEBI" id="CHEBI:30616"/>
        <dbReference type="ChEBI" id="CHEBI:83421"/>
        <dbReference type="ChEBI" id="CHEBI:456216"/>
        <dbReference type="EC" id="2.7.11.1"/>
    </reaction>
</comment>
<keyword evidence="4 10" id="KW-0547">Nucleotide-binding</keyword>
<evidence type="ECO:0000313" key="17">
    <source>
        <dbReference type="Proteomes" id="UP001515480"/>
    </source>
</evidence>
<dbReference type="GO" id="GO:0004674">
    <property type="term" value="F:protein serine/threonine kinase activity"/>
    <property type="evidence" value="ECO:0007669"/>
    <property type="project" value="UniProtKB-KW"/>
</dbReference>
<keyword evidence="2" id="KW-0723">Serine/threonine-protein kinase</keyword>
<dbReference type="InterPro" id="IPR000961">
    <property type="entry name" value="AGC-kinase_C"/>
</dbReference>
<dbReference type="SUPFAM" id="SSF56112">
    <property type="entry name" value="Protein kinase-like (PK-like)"/>
    <property type="match status" value="1"/>
</dbReference>
<feature type="modified residue" description="4-aspartylphosphate" evidence="9">
    <location>
        <position position="554"/>
    </location>
</feature>
<dbReference type="InterPro" id="IPR050236">
    <property type="entry name" value="Ser_Thr_kinase_AGC"/>
</dbReference>
<reference evidence="16 17" key="1">
    <citation type="journal article" date="2024" name="Science">
        <title>Giant polyketide synthase enzymes in the biosynthesis of giant marine polyether toxins.</title>
        <authorList>
            <person name="Fallon T.R."/>
            <person name="Shende V.V."/>
            <person name="Wierzbicki I.H."/>
            <person name="Pendleton A.L."/>
            <person name="Watervoot N.F."/>
            <person name="Auber R.P."/>
            <person name="Gonzalez D.J."/>
            <person name="Wisecaver J.H."/>
            <person name="Moore B.S."/>
        </authorList>
    </citation>
    <scope>NUCLEOTIDE SEQUENCE [LARGE SCALE GENOMIC DNA]</scope>
    <source>
        <strain evidence="16 17">12B1</strain>
    </source>
</reference>
<comment type="catalytic activity">
    <reaction evidence="7">
        <text>L-threonyl-[protein] + ATP = O-phospho-L-threonyl-[protein] + ADP + H(+)</text>
        <dbReference type="Rhea" id="RHEA:46608"/>
        <dbReference type="Rhea" id="RHEA-COMP:11060"/>
        <dbReference type="Rhea" id="RHEA-COMP:11605"/>
        <dbReference type="ChEBI" id="CHEBI:15378"/>
        <dbReference type="ChEBI" id="CHEBI:30013"/>
        <dbReference type="ChEBI" id="CHEBI:30616"/>
        <dbReference type="ChEBI" id="CHEBI:61977"/>
        <dbReference type="ChEBI" id="CHEBI:456216"/>
        <dbReference type="EC" id="2.7.11.1"/>
    </reaction>
</comment>
<evidence type="ECO:0000256" key="6">
    <source>
        <dbReference type="ARBA" id="ARBA00022840"/>
    </source>
</evidence>
<evidence type="ECO:0000313" key="16">
    <source>
        <dbReference type="EMBL" id="KAL1495139.1"/>
    </source>
</evidence>
<evidence type="ECO:0000256" key="7">
    <source>
        <dbReference type="ARBA" id="ARBA00047899"/>
    </source>
</evidence>
<dbReference type="Proteomes" id="UP001515480">
    <property type="component" value="Unassembled WGS sequence"/>
</dbReference>
<dbReference type="Gene3D" id="3.40.50.2300">
    <property type="match status" value="1"/>
</dbReference>
<evidence type="ECO:0000256" key="9">
    <source>
        <dbReference type="PROSITE-ProRule" id="PRU00169"/>
    </source>
</evidence>
<feature type="region of interest" description="Disordered" evidence="11">
    <location>
        <begin position="707"/>
        <end position="788"/>
    </location>
</feature>
<dbReference type="InterPro" id="IPR001789">
    <property type="entry name" value="Sig_transdc_resp-reg_receiver"/>
</dbReference>
<protein>
    <recommendedName>
        <fullName evidence="1">non-specific serine/threonine protein kinase</fullName>
        <ecNumber evidence="1">2.7.11.1</ecNumber>
    </recommendedName>
</protein>
<evidence type="ECO:0000256" key="1">
    <source>
        <dbReference type="ARBA" id="ARBA00012513"/>
    </source>
</evidence>
<evidence type="ECO:0000256" key="12">
    <source>
        <dbReference type="SAM" id="SignalP"/>
    </source>
</evidence>
<evidence type="ECO:0000256" key="4">
    <source>
        <dbReference type="ARBA" id="ARBA00022741"/>
    </source>
</evidence>
<dbReference type="Pfam" id="PF00072">
    <property type="entry name" value="Response_reg"/>
    <property type="match status" value="1"/>
</dbReference>
<keyword evidence="12" id="KW-0732">Signal</keyword>
<dbReference type="SUPFAM" id="SSF52172">
    <property type="entry name" value="CheY-like"/>
    <property type="match status" value="1"/>
</dbReference>
<evidence type="ECO:0000259" key="15">
    <source>
        <dbReference type="PROSITE" id="PS51285"/>
    </source>
</evidence>
<evidence type="ECO:0000259" key="14">
    <source>
        <dbReference type="PROSITE" id="PS50110"/>
    </source>
</evidence>
<dbReference type="InterPro" id="IPR000719">
    <property type="entry name" value="Prot_kinase_dom"/>
</dbReference>
<sequence>MTADLPRLVLLLLTLAIASAAVLCALLLRRRAPRRATGSTVCAGILQKDEPWAQTASLMREIFSSLGAGGADAPLARTDDAAAAALVEARPHILVISVRVDSAGVPTGSTSFTAASVRPPPPPLDLPIAAPPPHAFRTPLASQMRAEGALLPAAELGRAIHRAYEERLRMICSDGVLLVDQPAAEGELRRRLAVAAAASPRADAPTEEPADSSFSSSLASASFLTRSLANCCDSLDEEGSPPPGVLRTAAAREVLWEEGGAPPCRDAVDAAVLDTSVLLALPTPVRMSMLSHFCCGGAERVLAQMTAARASGDDFMHFAHMLLGDALTAGAVLLSEEIGKFVAAPAISRVEPLRAAIAATSKAMVLVRTSSASPHPPPPDAEEPTPFASAIKRLLQKCPPDVSTKVAQVAADAGACDEAAQAGVALAVANLLVDELQSRDKWVRSLQRGQSKLRHVLRRCTSRMRGLKDQSAEGGEVDGAAELSEELAEAQQPQGSAELAEQRILIIEDSTVQARVMSEMCEEVGYRPTICASGEEALERIQQEKRAFPLILCDVHLPGISGVDVLKKLREAGQSNSAIVMMSSNQTVPIVEACVVAGADSYILKPPRLEEIRAMWGFVVRRRKMRQEAVQKQASLAHCIQLCEKFEGKLQGNMAALLNEKLADDLRDVTGTLGEVDDDEEEEYDPSPELQAAIELSASRLLQELHQQDGTPLSEPPSRRSTPFASRNGSVSQSLHEKGEPCDGSRRPSRRSTPTRTRSRAASPLASPRAAAASPPPPAESREPSVMRARCGSTHLEAPPCGARLRRRGSAAACVEAPPRAPQADEAAACVEAPPQADEAAAAGGGGGERVLCRLCEREVPREDMWHHAAACVAARKLADETTHAEEEASALIRTLQEAEVRLMGTLLSAAVRQHHRISSQLHGLVQIAQSLLDVHEAHATLPSRLARLARLSRKLVCLIGRCEGRSFFHSSAMLLKGILAQKMHALQHVISLSPSDQQVIEKWQIGVSLGDFTLLRCLGSGGFSQVWLSRKTSTGDMYAIKAVSKRNLRKQDVGVAVEAAILMRHTCAFLVRGFYSFESARHHYLAIEFMPGGDISTLLLCCGFLDDSSARFYLSEVFAGLFYLHDAGVVHRDVKPANVLIAATGHVKLADFGLSTSRRGSRRGGTLPYTAPEVLRGEPPTDAVDYYSAGVLLYEMIVGDHPFSGGGTPDAMLQAIETSDVDMRGVLDPELRDLIAQLLRPQPDGRAHRAEVYAHAWLAGVPWGRLLEQPPPFVPQLQHESDTRYFEEAALDAPSSHDFNDLLSGSLHEESESSSKAARSRQGESNVSINHLLALNA</sequence>